<evidence type="ECO:0000313" key="2">
    <source>
        <dbReference type="EMBL" id="KAF9875007.1"/>
    </source>
</evidence>
<organism evidence="2 3">
    <name type="scientific">Colletotrichum karsti</name>
    <dbReference type="NCBI Taxonomy" id="1095194"/>
    <lineage>
        <taxon>Eukaryota</taxon>
        <taxon>Fungi</taxon>
        <taxon>Dikarya</taxon>
        <taxon>Ascomycota</taxon>
        <taxon>Pezizomycotina</taxon>
        <taxon>Sordariomycetes</taxon>
        <taxon>Hypocreomycetidae</taxon>
        <taxon>Glomerellales</taxon>
        <taxon>Glomerellaceae</taxon>
        <taxon>Colletotrichum</taxon>
        <taxon>Colletotrichum boninense species complex</taxon>
    </lineage>
</organism>
<proteinExistence type="predicted"/>
<dbReference type="EMBL" id="JAATWM020000024">
    <property type="protein sequence ID" value="KAF9875007.1"/>
    <property type="molecule type" value="Genomic_DNA"/>
</dbReference>
<feature type="transmembrane region" description="Helical" evidence="1">
    <location>
        <begin position="274"/>
        <end position="296"/>
    </location>
</feature>
<dbReference type="AlphaFoldDB" id="A0A9P6I122"/>
<keyword evidence="1" id="KW-1133">Transmembrane helix</keyword>
<keyword evidence="1" id="KW-0812">Transmembrane</keyword>
<evidence type="ECO:0000256" key="1">
    <source>
        <dbReference type="SAM" id="Phobius"/>
    </source>
</evidence>
<dbReference type="Proteomes" id="UP000781932">
    <property type="component" value="Unassembled WGS sequence"/>
</dbReference>
<sequence length="378" mass="41605">MKSLNPMRQARMIAPIIIGSVPTTLAQEQFQTFFPGWSDLITNILEVNCSQDVEKFAKDPMGQARWDVVDCILGVFSESRKAEGVAAALTFGLAPMVLQNIGPSTSETSLLFLRRPFLALLLAISSPWPSNPNSTKYDNPLYGLSQPIGLPMWPDIENRPRRVVASFVSLFEYALAMGAAANVASLAYQLGHWSFFSSANNVYDPVLWTYNALLIHIVGIIGIFLRVRVLDRHRNSHNAIEEREQTWLPLWLADELTPTAYNDNLRLEPRDSHLPSVLSLLIAWVLSIAPTLQVLMGTIMLSGSLLTSQADARNCLFRYVGSAIVARALLWYELAGLRQATSGVASVSYTPAGSTIELMDQGHSAETRQPSKSVGVSS</sequence>
<feature type="transmembrane region" description="Helical" evidence="1">
    <location>
        <begin position="163"/>
        <end position="188"/>
    </location>
</feature>
<reference evidence="2" key="1">
    <citation type="submission" date="2020-03" db="EMBL/GenBank/DDBJ databases">
        <authorList>
            <person name="He L."/>
        </authorList>
    </citation>
    <scope>NUCLEOTIDE SEQUENCE</scope>
    <source>
        <strain evidence="2">CkLH20</strain>
    </source>
</reference>
<keyword evidence="3" id="KW-1185">Reference proteome</keyword>
<dbReference type="RefSeq" id="XP_038744468.1">
    <property type="nucleotide sequence ID" value="XM_038890418.1"/>
</dbReference>
<feature type="transmembrane region" description="Helical" evidence="1">
    <location>
        <begin position="208"/>
        <end position="227"/>
    </location>
</feature>
<accession>A0A9P6I122</accession>
<name>A0A9P6I122_9PEZI</name>
<reference evidence="2" key="2">
    <citation type="submission" date="2020-11" db="EMBL/GenBank/DDBJ databases">
        <title>Whole genome sequencing of Colletotrichum sp.</title>
        <authorList>
            <person name="Li H."/>
        </authorList>
    </citation>
    <scope>NUCLEOTIDE SEQUENCE</scope>
    <source>
        <strain evidence="2">CkLH20</strain>
    </source>
</reference>
<gene>
    <name evidence="2" type="ORF">CkaCkLH20_07701</name>
</gene>
<dbReference type="GeneID" id="62163492"/>
<keyword evidence="1" id="KW-0472">Membrane</keyword>
<dbReference type="OrthoDB" id="3009728at2759"/>
<protein>
    <submittedName>
        <fullName evidence="2">Uncharacterized protein</fullName>
    </submittedName>
</protein>
<evidence type="ECO:0000313" key="3">
    <source>
        <dbReference type="Proteomes" id="UP000781932"/>
    </source>
</evidence>
<comment type="caution">
    <text evidence="2">The sequence shown here is derived from an EMBL/GenBank/DDBJ whole genome shotgun (WGS) entry which is preliminary data.</text>
</comment>